<dbReference type="InterPro" id="IPR035369">
    <property type="entry name" value="Nrap_D4"/>
</dbReference>
<evidence type="ECO:0000256" key="4">
    <source>
        <dbReference type="ARBA" id="ARBA00023242"/>
    </source>
</evidence>
<dbReference type="InterPro" id="IPR035367">
    <property type="entry name" value="Nrap_D2"/>
</dbReference>
<evidence type="ECO:0000313" key="13">
    <source>
        <dbReference type="EMBL" id="KAF1810576.1"/>
    </source>
</evidence>
<dbReference type="Gene3D" id="3.30.70.3030">
    <property type="match status" value="1"/>
</dbReference>
<dbReference type="PANTHER" id="PTHR17972">
    <property type="entry name" value="NUCLEOLAR RNA-ASSOCIATED PROTEIN"/>
    <property type="match status" value="1"/>
</dbReference>
<dbReference type="OrthoDB" id="10251401at2759"/>
<name>A0A6G1FY26_9PEZI</name>
<keyword evidence="5" id="KW-0690">Ribosome biogenesis</keyword>
<dbReference type="InterPro" id="IPR035368">
    <property type="entry name" value="Nrap_D3"/>
</dbReference>
<evidence type="ECO:0000259" key="9">
    <source>
        <dbReference type="Pfam" id="PF17404"/>
    </source>
</evidence>
<feature type="domain" description="Nrap protein" evidence="12">
    <location>
        <begin position="1021"/>
        <end position="1154"/>
    </location>
</feature>
<evidence type="ECO:0000256" key="3">
    <source>
        <dbReference type="ARBA" id="ARBA00022884"/>
    </source>
</evidence>
<dbReference type="Pfam" id="PF17403">
    <property type="entry name" value="Nrap_D2"/>
    <property type="match status" value="1"/>
</dbReference>
<evidence type="ECO:0000256" key="1">
    <source>
        <dbReference type="ARBA" id="ARBA00004604"/>
    </source>
</evidence>
<evidence type="ECO:0000259" key="8">
    <source>
        <dbReference type="Pfam" id="PF17403"/>
    </source>
</evidence>
<evidence type="ECO:0000256" key="2">
    <source>
        <dbReference type="ARBA" id="ARBA00006674"/>
    </source>
</evidence>
<dbReference type="Proteomes" id="UP000504638">
    <property type="component" value="Unplaced"/>
</dbReference>
<gene>
    <name evidence="13 15" type="ORF">P152DRAFT_460271</name>
</gene>
<dbReference type="GO" id="GO:0032545">
    <property type="term" value="C:CURI complex"/>
    <property type="evidence" value="ECO:0007669"/>
    <property type="project" value="TreeGrafter"/>
</dbReference>
<reference evidence="15" key="3">
    <citation type="submission" date="2025-04" db="UniProtKB">
        <authorList>
            <consortium name="RefSeq"/>
        </authorList>
    </citation>
    <scope>IDENTIFICATION</scope>
    <source>
        <strain evidence="15">CBS 781.70</strain>
    </source>
</reference>
<dbReference type="GeneID" id="54420431"/>
<organism evidence="13">
    <name type="scientific">Eremomyces bilateralis CBS 781.70</name>
    <dbReference type="NCBI Taxonomy" id="1392243"/>
    <lineage>
        <taxon>Eukaryota</taxon>
        <taxon>Fungi</taxon>
        <taxon>Dikarya</taxon>
        <taxon>Ascomycota</taxon>
        <taxon>Pezizomycotina</taxon>
        <taxon>Dothideomycetes</taxon>
        <taxon>Dothideomycetes incertae sedis</taxon>
        <taxon>Eremomycetales</taxon>
        <taxon>Eremomycetaceae</taxon>
        <taxon>Eremomyces</taxon>
    </lineage>
</organism>
<comment type="similarity">
    <text evidence="2 5">Belongs to the NRAP family.</text>
</comment>
<dbReference type="GO" id="GO:0003723">
    <property type="term" value="F:RNA binding"/>
    <property type="evidence" value="ECO:0007669"/>
    <property type="project" value="UniProtKB-KW"/>
</dbReference>
<feature type="compositionally biased region" description="Basic residues" evidence="6">
    <location>
        <begin position="1"/>
        <end position="12"/>
    </location>
</feature>
<keyword evidence="3 5" id="KW-0694">RNA-binding</keyword>
<reference evidence="15" key="2">
    <citation type="submission" date="2020-04" db="EMBL/GenBank/DDBJ databases">
        <authorList>
            <consortium name="NCBI Genome Project"/>
        </authorList>
    </citation>
    <scope>NUCLEOTIDE SEQUENCE</scope>
    <source>
        <strain evidence="15">CBS 781.70</strain>
    </source>
</reference>
<dbReference type="GO" id="GO:0032040">
    <property type="term" value="C:small-subunit processome"/>
    <property type="evidence" value="ECO:0007669"/>
    <property type="project" value="TreeGrafter"/>
</dbReference>
<feature type="domain" description="Nrap protein" evidence="10">
    <location>
        <begin position="657"/>
        <end position="843"/>
    </location>
</feature>
<comment type="subcellular location">
    <subcellularLocation>
        <location evidence="1 5">Nucleus</location>
        <location evidence="1 5">Nucleolus</location>
    </subcellularLocation>
</comment>
<evidence type="ECO:0000313" key="15">
    <source>
        <dbReference type="RefSeq" id="XP_033532207.1"/>
    </source>
</evidence>
<evidence type="ECO:0000313" key="14">
    <source>
        <dbReference type="Proteomes" id="UP000504638"/>
    </source>
</evidence>
<protein>
    <recommendedName>
        <fullName evidence="5">U3 small nucleolar RNA-associated protein 22</fullName>
    </recommendedName>
</protein>
<proteinExistence type="inferred from homology"/>
<dbReference type="InterPro" id="IPR035082">
    <property type="entry name" value="Nrap_D1"/>
</dbReference>
<feature type="compositionally biased region" description="Acidic residues" evidence="6">
    <location>
        <begin position="32"/>
        <end position="47"/>
    </location>
</feature>
<dbReference type="Pfam" id="PF03813">
    <property type="entry name" value="Nrap"/>
    <property type="match status" value="1"/>
</dbReference>
<dbReference type="InterPro" id="IPR035371">
    <property type="entry name" value="Nrap_D6"/>
</dbReference>
<dbReference type="Pfam" id="PF17406">
    <property type="entry name" value="Nrap_D5"/>
    <property type="match status" value="1"/>
</dbReference>
<feature type="domain" description="Nrap protein" evidence="7">
    <location>
        <begin position="197"/>
        <end position="340"/>
    </location>
</feature>
<dbReference type="Pfam" id="PF17407">
    <property type="entry name" value="Nrap_D6"/>
    <property type="match status" value="1"/>
</dbReference>
<keyword evidence="5" id="KW-0687">Ribonucleoprotein</keyword>
<sequence length="1159" mass="128890">MASAAVKRRKISHPTPKDADLPSSNGVREPENDFSDEELDEEEELESGSDSADSAPADDRNGPKAKANGRRRAEKRDDTMMGEMYTGAIFKSNLFKLQCDDLLDQARPRAGPREASIDKVVRTLRKFIETIPDTEPRSVSEAEKALLKQHKTAVPFPDPRPPKDANYKLQYLKPSSITVSGSYQTKRFNRVGEELGVDLVVCMPSALFQEKDYLNYRYFYKRAYYLAQIASALLSSSAHKFDVSYSYLNGNRLHPILAIRFAKGGSEDGLAKTKSFIQIIPSCQPNQFPREKIAPHKNCVRPRGEEGHANPEKLPPTPFYNASLLADASPLVLSKLIEGASNHCDGFQDACLFGRIWLRQRGLGGSIANGGFGNFEWASTMATLLRHRSNVLSPGFSSYQLFKATLQFLANNDLRSQPFVSHNPKSFGTWTQGDCPVFIEAESGVNLLYKVRSWSYESLRQAARSSVTALGDTVFDQFESTFIQRADSSFLRYDFRLTVPQHDLLVKGSLETLEERCSRLHKTLLKGLSDRVGLITFKLPEFQVWKCDANPRSDEKARIQIGFVVHPQHAFRLVEHGPSAEEKAKADAFRKFWGNKAELRRFKDGSILESVVWEQKPGVSVFEQIVLYLLEQHFGEAVAQASHLEGDQTGKLLPGGGQDVTAPTAPFQGLLSAFTTLTNDLRSMDGLPLQIRHIQATDPQLRYSSIHPPSSTTSPATMTLEFEGSGRWPDSLQAIQYTKVAFLLKLSDLLSEHSSSYHAQVGIENRMHPIENQAYLDITTPSHHILRLRIHHDRETALLNRTLTQPPHLTTPASRDEAAFALSAYKSTFPRPAAHTQALATAATRFPALSPAIRLLKRWFASHLLLPHFAPETIELLALRVFLHPEPFGVPGTPTAAFLRTLAAIARWDWRGEPWCVDFGRANIEKNGGAGEGGMSKSEYAEVVTRLRAWRKVDPGMTRVALCVASSIETDGAAWTERGMPPVVIAGRMTALARAAVEEVKRWEREEGLMSLGTLFDSGVEDFDFVVELDAKAIARARNPHEENARFKNLAGGKAKDAMAGFEPVKWFVQDLERLYGDIMVLFWDSDGGNKIAGLWNPSAERRPWKVKIGYSTMPIEAGQDPKEGGDGKFTALINKRAILGEIARLGGDMVSKVAESAK</sequence>
<dbReference type="EMBL" id="ML975165">
    <property type="protein sequence ID" value="KAF1810576.1"/>
    <property type="molecule type" value="Genomic_DNA"/>
</dbReference>
<keyword evidence="5" id="KW-0698">rRNA processing</keyword>
<evidence type="ECO:0000256" key="5">
    <source>
        <dbReference type="RuleBase" id="RU364032"/>
    </source>
</evidence>
<keyword evidence="4 5" id="KW-0539">Nucleus</keyword>
<feature type="region of interest" description="Disordered" evidence="6">
    <location>
        <begin position="1"/>
        <end position="80"/>
    </location>
</feature>
<evidence type="ECO:0000259" key="12">
    <source>
        <dbReference type="Pfam" id="PF17407"/>
    </source>
</evidence>
<dbReference type="InterPro" id="IPR035370">
    <property type="entry name" value="Nrap_D5"/>
</dbReference>
<dbReference type="PANTHER" id="PTHR17972:SF0">
    <property type="entry name" value="NUCLEOLAR PROTEIN 6"/>
    <property type="match status" value="1"/>
</dbReference>
<evidence type="ECO:0000259" key="10">
    <source>
        <dbReference type="Pfam" id="PF17405"/>
    </source>
</evidence>
<reference evidence="13 15" key="1">
    <citation type="submission" date="2020-01" db="EMBL/GenBank/DDBJ databases">
        <authorList>
            <consortium name="DOE Joint Genome Institute"/>
            <person name="Haridas S."/>
            <person name="Albert R."/>
            <person name="Binder M."/>
            <person name="Bloem J."/>
            <person name="Labutti K."/>
            <person name="Salamov A."/>
            <person name="Andreopoulos B."/>
            <person name="Baker S.E."/>
            <person name="Barry K."/>
            <person name="Bills G."/>
            <person name="Bluhm B.H."/>
            <person name="Cannon C."/>
            <person name="Castanera R."/>
            <person name="Culley D.E."/>
            <person name="Daum C."/>
            <person name="Ezra D."/>
            <person name="Gonzalez J.B."/>
            <person name="Henrissat B."/>
            <person name="Kuo A."/>
            <person name="Liang C."/>
            <person name="Lipzen A."/>
            <person name="Lutzoni F."/>
            <person name="Magnuson J."/>
            <person name="Mondo S."/>
            <person name="Nolan M."/>
            <person name="Ohm R."/>
            <person name="Pangilinan J."/>
            <person name="Park H.-J."/>
            <person name="Ramirez L."/>
            <person name="Alfaro M."/>
            <person name="Sun H."/>
            <person name="Tritt A."/>
            <person name="Yoshinaga Y."/>
            <person name="Zwiers L.-H."/>
            <person name="Turgeon B.G."/>
            <person name="Goodwin S.B."/>
            <person name="Spatafora J.W."/>
            <person name="Crous P.W."/>
            <person name="Grigoriev I.V."/>
        </authorList>
    </citation>
    <scope>NUCLEOTIDE SEQUENCE</scope>
    <source>
        <strain evidence="13 15">CBS 781.70</strain>
    </source>
</reference>
<feature type="domain" description="Nrap protein" evidence="8">
    <location>
        <begin position="347"/>
        <end position="484"/>
    </location>
</feature>
<dbReference type="InterPro" id="IPR005554">
    <property type="entry name" value="NOL6/Upt22"/>
</dbReference>
<dbReference type="Pfam" id="PF17404">
    <property type="entry name" value="Nrap_D3"/>
    <property type="match status" value="1"/>
</dbReference>
<dbReference type="GO" id="GO:0006364">
    <property type="term" value="P:rRNA processing"/>
    <property type="evidence" value="ECO:0007669"/>
    <property type="project" value="UniProtKB-KW"/>
</dbReference>
<dbReference type="GO" id="GO:0034456">
    <property type="term" value="C:UTP-C complex"/>
    <property type="evidence" value="ECO:0007669"/>
    <property type="project" value="TreeGrafter"/>
</dbReference>
<accession>A0A6G1FY26</accession>
<dbReference type="Gene3D" id="1.10.1410.10">
    <property type="match status" value="1"/>
</dbReference>
<dbReference type="RefSeq" id="XP_033532207.1">
    <property type="nucleotide sequence ID" value="XM_033679861.1"/>
</dbReference>
<feature type="domain" description="Nrap protein" evidence="9">
    <location>
        <begin position="512"/>
        <end position="634"/>
    </location>
</feature>
<keyword evidence="14" id="KW-1185">Reference proteome</keyword>
<feature type="domain" description="Nrap protein" evidence="11">
    <location>
        <begin position="846"/>
        <end position="1016"/>
    </location>
</feature>
<dbReference type="AlphaFoldDB" id="A0A6G1FY26"/>
<evidence type="ECO:0000256" key="6">
    <source>
        <dbReference type="SAM" id="MobiDB-lite"/>
    </source>
</evidence>
<dbReference type="Pfam" id="PF17405">
    <property type="entry name" value="Nrap_D4"/>
    <property type="match status" value="1"/>
</dbReference>
<evidence type="ECO:0000259" key="7">
    <source>
        <dbReference type="Pfam" id="PF03813"/>
    </source>
</evidence>
<dbReference type="GO" id="GO:0006409">
    <property type="term" value="P:tRNA export from nucleus"/>
    <property type="evidence" value="ECO:0007669"/>
    <property type="project" value="TreeGrafter"/>
</dbReference>
<evidence type="ECO:0000259" key="11">
    <source>
        <dbReference type="Pfam" id="PF17406"/>
    </source>
</evidence>